<dbReference type="InParanoid" id="A0A0C3D309"/>
<keyword evidence="2" id="KW-1185">Reference proteome</keyword>
<dbReference type="Proteomes" id="UP000053989">
    <property type="component" value="Unassembled WGS sequence"/>
</dbReference>
<name>A0A0C3D309_9AGAM</name>
<gene>
    <name evidence="1" type="ORF">SCLCIDRAFT_62674</name>
</gene>
<accession>A0A0C3D309</accession>
<dbReference type="PANTHER" id="PTHR31912:SF34">
    <property type="entry name" value="NOTOCHORD-RELATED PROTEIN"/>
    <property type="match status" value="1"/>
</dbReference>
<dbReference type="EMBL" id="KN822139">
    <property type="protein sequence ID" value="KIM55165.1"/>
    <property type="molecule type" value="Genomic_DNA"/>
</dbReference>
<sequence>DPHTDTPVEVLHTVLLGFVKYFWRDAVTIRIGKNKIKKELLEVHLSSFDTTGLEIPPLSGHTLVQYAGSLVGHDFRAIAQAAPFVLHGLVPDECYNTWVALSKLIPLIWQSEIDDIDVHLKQLEAAIQDFLAHTAHWTPRWFNKPKFHILLHLVEHIDRFGPAALFATE</sequence>
<feature type="non-terminal residue" evidence="1">
    <location>
        <position position="169"/>
    </location>
</feature>
<dbReference type="STRING" id="1036808.A0A0C3D309"/>
<proteinExistence type="predicted"/>
<organism evidence="1 2">
    <name type="scientific">Scleroderma citrinum Foug A</name>
    <dbReference type="NCBI Taxonomy" id="1036808"/>
    <lineage>
        <taxon>Eukaryota</taxon>
        <taxon>Fungi</taxon>
        <taxon>Dikarya</taxon>
        <taxon>Basidiomycota</taxon>
        <taxon>Agaricomycotina</taxon>
        <taxon>Agaricomycetes</taxon>
        <taxon>Agaricomycetidae</taxon>
        <taxon>Boletales</taxon>
        <taxon>Sclerodermatineae</taxon>
        <taxon>Sclerodermataceae</taxon>
        <taxon>Scleroderma</taxon>
    </lineage>
</organism>
<dbReference type="AlphaFoldDB" id="A0A0C3D309"/>
<dbReference type="PANTHER" id="PTHR31912">
    <property type="entry name" value="IP13529P"/>
    <property type="match status" value="1"/>
</dbReference>
<feature type="non-terminal residue" evidence="1">
    <location>
        <position position="1"/>
    </location>
</feature>
<dbReference type="OrthoDB" id="2506088at2759"/>
<evidence type="ECO:0000313" key="1">
    <source>
        <dbReference type="EMBL" id="KIM55165.1"/>
    </source>
</evidence>
<reference evidence="1 2" key="1">
    <citation type="submission" date="2014-04" db="EMBL/GenBank/DDBJ databases">
        <authorList>
            <consortium name="DOE Joint Genome Institute"/>
            <person name="Kuo A."/>
            <person name="Kohler A."/>
            <person name="Nagy L.G."/>
            <person name="Floudas D."/>
            <person name="Copeland A."/>
            <person name="Barry K.W."/>
            <person name="Cichocki N."/>
            <person name="Veneault-Fourrey C."/>
            <person name="LaButti K."/>
            <person name="Lindquist E.A."/>
            <person name="Lipzen A."/>
            <person name="Lundell T."/>
            <person name="Morin E."/>
            <person name="Murat C."/>
            <person name="Sun H."/>
            <person name="Tunlid A."/>
            <person name="Henrissat B."/>
            <person name="Grigoriev I.V."/>
            <person name="Hibbett D.S."/>
            <person name="Martin F."/>
            <person name="Nordberg H.P."/>
            <person name="Cantor M.N."/>
            <person name="Hua S.X."/>
        </authorList>
    </citation>
    <scope>NUCLEOTIDE SEQUENCE [LARGE SCALE GENOMIC DNA]</scope>
    <source>
        <strain evidence="1 2">Foug A</strain>
    </source>
</reference>
<dbReference type="HOGENOM" id="CLU_004591_3_1_1"/>
<protein>
    <submittedName>
        <fullName evidence="1">Uncharacterized protein</fullName>
    </submittedName>
</protein>
<reference evidence="2" key="2">
    <citation type="submission" date="2015-01" db="EMBL/GenBank/DDBJ databases">
        <title>Evolutionary Origins and Diversification of the Mycorrhizal Mutualists.</title>
        <authorList>
            <consortium name="DOE Joint Genome Institute"/>
            <consortium name="Mycorrhizal Genomics Consortium"/>
            <person name="Kohler A."/>
            <person name="Kuo A."/>
            <person name="Nagy L.G."/>
            <person name="Floudas D."/>
            <person name="Copeland A."/>
            <person name="Barry K.W."/>
            <person name="Cichocki N."/>
            <person name="Veneault-Fourrey C."/>
            <person name="LaButti K."/>
            <person name="Lindquist E.A."/>
            <person name="Lipzen A."/>
            <person name="Lundell T."/>
            <person name="Morin E."/>
            <person name="Murat C."/>
            <person name="Riley R."/>
            <person name="Ohm R."/>
            <person name="Sun H."/>
            <person name="Tunlid A."/>
            <person name="Henrissat B."/>
            <person name="Grigoriev I.V."/>
            <person name="Hibbett D.S."/>
            <person name="Martin F."/>
        </authorList>
    </citation>
    <scope>NUCLEOTIDE SEQUENCE [LARGE SCALE GENOMIC DNA]</scope>
    <source>
        <strain evidence="2">Foug A</strain>
    </source>
</reference>
<evidence type="ECO:0000313" key="2">
    <source>
        <dbReference type="Proteomes" id="UP000053989"/>
    </source>
</evidence>